<proteinExistence type="predicted"/>
<accession>A0AAV7N9E5</accession>
<organism evidence="1 2">
    <name type="scientific">Pleurodeles waltl</name>
    <name type="common">Iberian ribbed newt</name>
    <dbReference type="NCBI Taxonomy" id="8319"/>
    <lineage>
        <taxon>Eukaryota</taxon>
        <taxon>Metazoa</taxon>
        <taxon>Chordata</taxon>
        <taxon>Craniata</taxon>
        <taxon>Vertebrata</taxon>
        <taxon>Euteleostomi</taxon>
        <taxon>Amphibia</taxon>
        <taxon>Batrachia</taxon>
        <taxon>Caudata</taxon>
        <taxon>Salamandroidea</taxon>
        <taxon>Salamandridae</taxon>
        <taxon>Pleurodelinae</taxon>
        <taxon>Pleurodeles</taxon>
    </lineage>
</organism>
<comment type="caution">
    <text evidence="1">The sequence shown here is derived from an EMBL/GenBank/DDBJ whole genome shotgun (WGS) entry which is preliminary data.</text>
</comment>
<keyword evidence="2" id="KW-1185">Reference proteome</keyword>
<protein>
    <submittedName>
        <fullName evidence="1">Uncharacterized protein</fullName>
    </submittedName>
</protein>
<name>A0AAV7N9E5_PLEWA</name>
<sequence length="173" mass="20021">MFRNSLVERRERKIEKMQPSSHNIADKGLELHTVIILIAIKETRETLEWKIKTVAIDVYLPNEDHKKLVDRVADTESTLAHTRPTILFHSECLTHLEKEVKVLRERVEGAEGQSRCNNIRVVGIPEKVEGPSVELYMEGWLVDTMLEGKTSKWFTVEGPYRAPVEEPNWVHLL</sequence>
<gene>
    <name evidence="1" type="ORF">NDU88_007156</name>
</gene>
<evidence type="ECO:0000313" key="1">
    <source>
        <dbReference type="EMBL" id="KAJ1109798.1"/>
    </source>
</evidence>
<dbReference type="Proteomes" id="UP001066276">
    <property type="component" value="Chromosome 9"/>
</dbReference>
<evidence type="ECO:0000313" key="2">
    <source>
        <dbReference type="Proteomes" id="UP001066276"/>
    </source>
</evidence>
<reference evidence="1" key="1">
    <citation type="journal article" date="2022" name="bioRxiv">
        <title>Sequencing and chromosome-scale assembly of the giantPleurodeles waltlgenome.</title>
        <authorList>
            <person name="Brown T."/>
            <person name="Elewa A."/>
            <person name="Iarovenko S."/>
            <person name="Subramanian E."/>
            <person name="Araus A.J."/>
            <person name="Petzold A."/>
            <person name="Susuki M."/>
            <person name="Suzuki K.-i.T."/>
            <person name="Hayashi T."/>
            <person name="Toyoda A."/>
            <person name="Oliveira C."/>
            <person name="Osipova E."/>
            <person name="Leigh N.D."/>
            <person name="Simon A."/>
            <person name="Yun M.H."/>
        </authorList>
    </citation>
    <scope>NUCLEOTIDE SEQUENCE</scope>
    <source>
        <strain evidence="1">20211129_DDA</strain>
        <tissue evidence="1">Liver</tissue>
    </source>
</reference>
<dbReference type="AlphaFoldDB" id="A0AAV7N9E5"/>
<dbReference type="EMBL" id="JANPWB010000013">
    <property type="protein sequence ID" value="KAJ1109798.1"/>
    <property type="molecule type" value="Genomic_DNA"/>
</dbReference>